<dbReference type="HAMAP" id="MF_00222">
    <property type="entry name" value="Shikimate_DH_AroE"/>
    <property type="match status" value="1"/>
</dbReference>
<comment type="similarity">
    <text evidence="7">Belongs to the shikimate dehydrogenase family.</text>
</comment>
<feature type="binding site" evidence="7">
    <location>
        <position position="242"/>
    </location>
    <ligand>
        <name>shikimate</name>
        <dbReference type="ChEBI" id="CHEBI:36208"/>
    </ligand>
</feature>
<evidence type="ECO:0000313" key="12">
    <source>
        <dbReference type="Proteomes" id="UP000628854"/>
    </source>
</evidence>
<feature type="binding site" evidence="7">
    <location>
        <begin position="127"/>
        <end position="131"/>
    </location>
    <ligand>
        <name>NADP(+)</name>
        <dbReference type="ChEBI" id="CHEBI:58349"/>
    </ligand>
</feature>
<keyword evidence="7" id="KW-0028">Amino-acid biosynthesis</keyword>
<feature type="binding site" evidence="7">
    <location>
        <position position="61"/>
    </location>
    <ligand>
        <name>shikimate</name>
        <dbReference type="ChEBI" id="CHEBI:36208"/>
    </ligand>
</feature>
<evidence type="ECO:0000259" key="9">
    <source>
        <dbReference type="Pfam" id="PF08501"/>
    </source>
</evidence>
<protein>
    <recommendedName>
        <fullName evidence="2 7">Shikimate dehydrogenase (NADP(+))</fullName>
        <shortName evidence="7">SDH</shortName>
        <ecNumber evidence="2 7">1.1.1.25</ecNumber>
    </recommendedName>
</protein>
<evidence type="ECO:0000256" key="1">
    <source>
        <dbReference type="ARBA" id="ARBA00004871"/>
    </source>
</evidence>
<comment type="catalytic activity">
    <reaction evidence="6 7">
        <text>shikimate + NADP(+) = 3-dehydroshikimate + NADPH + H(+)</text>
        <dbReference type="Rhea" id="RHEA:17737"/>
        <dbReference type="ChEBI" id="CHEBI:15378"/>
        <dbReference type="ChEBI" id="CHEBI:16630"/>
        <dbReference type="ChEBI" id="CHEBI:36208"/>
        <dbReference type="ChEBI" id="CHEBI:57783"/>
        <dbReference type="ChEBI" id="CHEBI:58349"/>
        <dbReference type="EC" id="1.1.1.25"/>
    </reaction>
</comment>
<evidence type="ECO:0000256" key="6">
    <source>
        <dbReference type="ARBA" id="ARBA00049442"/>
    </source>
</evidence>
<keyword evidence="12" id="KW-1185">Reference proteome</keyword>
<dbReference type="EMBL" id="BMKF01000002">
    <property type="protein sequence ID" value="GGB72145.1"/>
    <property type="molecule type" value="Genomic_DNA"/>
</dbReference>
<dbReference type="SUPFAM" id="SSF53223">
    <property type="entry name" value="Aminoacid dehydrogenase-like, N-terminal domain"/>
    <property type="match status" value="1"/>
</dbReference>
<feature type="domain" description="SDH C-terminal" evidence="10">
    <location>
        <begin position="235"/>
        <end position="265"/>
    </location>
</feature>
<keyword evidence="5 7" id="KW-0057">Aromatic amino acid biosynthesis</keyword>
<dbReference type="Pfam" id="PF01488">
    <property type="entry name" value="Shikimate_DH"/>
    <property type="match status" value="1"/>
</dbReference>
<proteinExistence type="inferred from homology"/>
<feature type="binding site" evidence="7">
    <location>
        <begin position="150"/>
        <end position="155"/>
    </location>
    <ligand>
        <name>NADP(+)</name>
        <dbReference type="ChEBI" id="CHEBI:58349"/>
    </ligand>
</feature>
<feature type="domain" description="Quinate/shikimate 5-dehydrogenase/glutamyl-tRNA reductase" evidence="8">
    <location>
        <begin position="115"/>
        <end position="191"/>
    </location>
</feature>
<dbReference type="Gene3D" id="3.40.50.10860">
    <property type="entry name" value="Leucine Dehydrogenase, chain A, domain 1"/>
    <property type="match status" value="1"/>
</dbReference>
<feature type="domain" description="Shikimate dehydrogenase substrate binding N-terminal" evidence="9">
    <location>
        <begin position="6"/>
        <end position="88"/>
    </location>
</feature>
<dbReference type="Pfam" id="PF18317">
    <property type="entry name" value="SDH_C"/>
    <property type="match status" value="1"/>
</dbReference>
<evidence type="ECO:0000259" key="8">
    <source>
        <dbReference type="Pfam" id="PF01488"/>
    </source>
</evidence>
<evidence type="ECO:0000313" key="11">
    <source>
        <dbReference type="EMBL" id="GGB72145.1"/>
    </source>
</evidence>
<dbReference type="Proteomes" id="UP000628854">
    <property type="component" value="Unassembled WGS sequence"/>
</dbReference>
<feature type="binding site" evidence="7">
    <location>
        <position position="214"/>
    </location>
    <ligand>
        <name>shikimate</name>
        <dbReference type="ChEBI" id="CHEBI:36208"/>
    </ligand>
</feature>
<dbReference type="Gene3D" id="3.40.50.720">
    <property type="entry name" value="NAD(P)-binding Rossmann-like Domain"/>
    <property type="match status" value="1"/>
</dbReference>
<feature type="binding site" evidence="7">
    <location>
        <position position="235"/>
    </location>
    <ligand>
        <name>NADP(+)</name>
        <dbReference type="ChEBI" id="CHEBI:58349"/>
    </ligand>
</feature>
<dbReference type="InterPro" id="IPR036291">
    <property type="entry name" value="NAD(P)-bd_dom_sf"/>
</dbReference>
<dbReference type="SUPFAM" id="SSF51735">
    <property type="entry name" value="NAD(P)-binding Rossmann-fold domains"/>
    <property type="match status" value="1"/>
</dbReference>
<gene>
    <name evidence="7 11" type="primary">aroE</name>
    <name evidence="11" type="ORF">GCM10011503_21010</name>
</gene>
<dbReference type="InterPro" id="IPR006151">
    <property type="entry name" value="Shikm_DH/Glu-tRNA_Rdtase"/>
</dbReference>
<comment type="function">
    <text evidence="7">Involved in the biosynthesis of the chorismate, which leads to the biosynthesis of aromatic amino acids. Catalyzes the reversible NADPH linked reduction of 3-dehydroshikimate (DHSA) to yield shikimate (SA).</text>
</comment>
<dbReference type="PANTHER" id="PTHR21089:SF1">
    <property type="entry name" value="BIFUNCTIONAL 3-DEHYDROQUINATE DEHYDRATASE_SHIKIMATE DEHYDROGENASE, CHLOROPLASTIC"/>
    <property type="match status" value="1"/>
</dbReference>
<accession>A0ABQ1JLP3</accession>
<evidence type="ECO:0000256" key="5">
    <source>
        <dbReference type="ARBA" id="ARBA00023141"/>
    </source>
</evidence>
<dbReference type="InterPro" id="IPR022893">
    <property type="entry name" value="Shikimate_DH_fam"/>
</dbReference>
<organism evidence="11 12">
    <name type="scientific">Henriciella pelagia</name>
    <dbReference type="NCBI Taxonomy" id="1977912"/>
    <lineage>
        <taxon>Bacteria</taxon>
        <taxon>Pseudomonadati</taxon>
        <taxon>Pseudomonadota</taxon>
        <taxon>Alphaproteobacteria</taxon>
        <taxon>Hyphomonadales</taxon>
        <taxon>Hyphomonadaceae</taxon>
        <taxon>Henriciella</taxon>
    </lineage>
</organism>
<dbReference type="EC" id="1.1.1.25" evidence="2 7"/>
<comment type="pathway">
    <text evidence="1 7">Metabolic intermediate biosynthesis; chorismate biosynthesis; chorismate from D-erythrose 4-phosphate and phosphoenolpyruvate: step 4/7.</text>
</comment>
<comment type="caution">
    <text evidence="11">The sequence shown here is derived from an EMBL/GenBank/DDBJ whole genome shotgun (WGS) entry which is preliminary data.</text>
</comment>
<evidence type="ECO:0000256" key="7">
    <source>
        <dbReference type="HAMAP-Rule" id="MF_00222"/>
    </source>
</evidence>
<feature type="binding site" evidence="7">
    <location>
        <position position="212"/>
    </location>
    <ligand>
        <name>NADP(+)</name>
        <dbReference type="ChEBI" id="CHEBI:58349"/>
    </ligand>
</feature>
<comment type="caution">
    <text evidence="7">Lacks conserved residue(s) required for the propagation of feature annotation.</text>
</comment>
<dbReference type="PANTHER" id="PTHR21089">
    <property type="entry name" value="SHIKIMATE DEHYDROGENASE"/>
    <property type="match status" value="1"/>
</dbReference>
<dbReference type="InterPro" id="IPR013708">
    <property type="entry name" value="Shikimate_DH-bd_N"/>
</dbReference>
<keyword evidence="4 7" id="KW-0560">Oxidoreductase</keyword>
<feature type="binding site" evidence="7">
    <location>
        <begin position="14"/>
        <end position="16"/>
    </location>
    <ligand>
        <name>shikimate</name>
        <dbReference type="ChEBI" id="CHEBI:36208"/>
    </ligand>
</feature>
<dbReference type="Pfam" id="PF08501">
    <property type="entry name" value="Shikimate_dh_N"/>
    <property type="match status" value="1"/>
</dbReference>
<reference evidence="12" key="1">
    <citation type="journal article" date="2019" name="Int. J. Syst. Evol. Microbiol.">
        <title>The Global Catalogue of Microorganisms (GCM) 10K type strain sequencing project: providing services to taxonomists for standard genome sequencing and annotation.</title>
        <authorList>
            <consortium name="The Broad Institute Genomics Platform"/>
            <consortium name="The Broad Institute Genome Sequencing Center for Infectious Disease"/>
            <person name="Wu L."/>
            <person name="Ma J."/>
        </authorList>
    </citation>
    <scope>NUCLEOTIDE SEQUENCE [LARGE SCALE GENOMIC DNA]</scope>
    <source>
        <strain evidence="12">CGMCC 1.15928</strain>
    </source>
</reference>
<sequence>MKKLAVIGDPVGHSLSPQIHMTWIDGMRLNASYESIRVPTGEAAEALEEFARKKYIGLNVTLPHKQAVLASVTDTSPAVRAIGAANTLKRKTDGSWSAFNTDAPGLMDALSRVGMKSVAGKTVLLLGAGGAARAALYALDEAGADIIVLNRTVEKAGSVIASCCQRDHRFGPIDDLALHAAKADFVINSTSMGHGGEHFVLPDGDGRLFLELSYGVPAAPQLQHARSQGWNAEDGLGMLVCQAAESFRIWFGGDLPDVEVALEACRETLKITG</sequence>
<evidence type="ECO:0000256" key="3">
    <source>
        <dbReference type="ARBA" id="ARBA00022857"/>
    </source>
</evidence>
<evidence type="ECO:0000259" key="10">
    <source>
        <dbReference type="Pfam" id="PF18317"/>
    </source>
</evidence>
<evidence type="ECO:0000256" key="2">
    <source>
        <dbReference type="ARBA" id="ARBA00012962"/>
    </source>
</evidence>
<feature type="binding site" evidence="7">
    <location>
        <position position="86"/>
    </location>
    <ligand>
        <name>shikimate</name>
        <dbReference type="ChEBI" id="CHEBI:36208"/>
    </ligand>
</feature>
<keyword evidence="3 7" id="KW-0521">NADP</keyword>
<feature type="binding site" evidence="7">
    <location>
        <position position="102"/>
    </location>
    <ligand>
        <name>shikimate</name>
        <dbReference type="ChEBI" id="CHEBI:36208"/>
    </ligand>
</feature>
<comment type="subunit">
    <text evidence="7">Homodimer.</text>
</comment>
<feature type="active site" description="Proton acceptor" evidence="7">
    <location>
        <position position="65"/>
    </location>
</feature>
<name>A0ABQ1JLP3_9PROT</name>
<dbReference type="InterPro" id="IPR046346">
    <property type="entry name" value="Aminoacid_DH-like_N_sf"/>
</dbReference>
<dbReference type="InterPro" id="IPR041121">
    <property type="entry name" value="SDH_C"/>
</dbReference>
<evidence type="ECO:0000256" key="4">
    <source>
        <dbReference type="ARBA" id="ARBA00023002"/>
    </source>
</evidence>